<comment type="subcellular location">
    <subcellularLocation>
        <location evidence="1">Nucleus</location>
    </subcellularLocation>
</comment>
<comment type="caution">
    <text evidence="4">The sequence shown here is derived from an EMBL/GenBank/DDBJ whole genome shotgun (WGS) entry which is preliminary data.</text>
</comment>
<accession>A0A9P6FMB7</accession>
<dbReference type="Proteomes" id="UP000780801">
    <property type="component" value="Unassembled WGS sequence"/>
</dbReference>
<keyword evidence="2" id="KW-0539">Nucleus</keyword>
<dbReference type="Pfam" id="PF16550">
    <property type="entry name" value="RPN13_C"/>
    <property type="match status" value="1"/>
</dbReference>
<evidence type="ECO:0000256" key="2">
    <source>
        <dbReference type="ARBA" id="ARBA00023242"/>
    </source>
</evidence>
<reference evidence="4" key="1">
    <citation type="journal article" date="2020" name="Fungal Divers.">
        <title>Resolving the Mortierellaceae phylogeny through synthesis of multi-gene phylogenetics and phylogenomics.</title>
        <authorList>
            <person name="Vandepol N."/>
            <person name="Liber J."/>
            <person name="Desiro A."/>
            <person name="Na H."/>
            <person name="Kennedy M."/>
            <person name="Barry K."/>
            <person name="Grigoriev I.V."/>
            <person name="Miller A.N."/>
            <person name="O'Donnell K."/>
            <person name="Stajich J.E."/>
            <person name="Bonito G."/>
        </authorList>
    </citation>
    <scope>NUCLEOTIDE SEQUENCE</scope>
    <source>
        <strain evidence="4">KOD1015</strain>
    </source>
</reference>
<evidence type="ECO:0000256" key="1">
    <source>
        <dbReference type="ARBA" id="ARBA00004123"/>
    </source>
</evidence>
<feature type="non-terminal residue" evidence="4">
    <location>
        <position position="88"/>
    </location>
</feature>
<dbReference type="OrthoDB" id="340431at2759"/>
<evidence type="ECO:0000313" key="4">
    <source>
        <dbReference type="EMBL" id="KAF9578092.1"/>
    </source>
</evidence>
<dbReference type="GO" id="GO:0070628">
    <property type="term" value="F:proteasome binding"/>
    <property type="evidence" value="ECO:0007669"/>
    <property type="project" value="TreeGrafter"/>
</dbReference>
<organism evidence="4 5">
    <name type="scientific">Lunasporangiospora selenospora</name>
    <dbReference type="NCBI Taxonomy" id="979761"/>
    <lineage>
        <taxon>Eukaryota</taxon>
        <taxon>Fungi</taxon>
        <taxon>Fungi incertae sedis</taxon>
        <taxon>Mucoromycota</taxon>
        <taxon>Mortierellomycotina</taxon>
        <taxon>Mortierellomycetes</taxon>
        <taxon>Mortierellales</taxon>
        <taxon>Mortierellaceae</taxon>
        <taxon>Lunasporangiospora</taxon>
    </lineage>
</organism>
<dbReference type="GO" id="GO:0005634">
    <property type="term" value="C:nucleus"/>
    <property type="evidence" value="ECO:0007669"/>
    <property type="project" value="UniProtKB-SubCell"/>
</dbReference>
<dbReference type="EMBL" id="JAABOA010004014">
    <property type="protein sequence ID" value="KAF9578092.1"/>
    <property type="molecule type" value="Genomic_DNA"/>
</dbReference>
<dbReference type="PANTHER" id="PTHR12225:SF0">
    <property type="entry name" value="PROTEASOMAL UBIQUITIN RECEPTOR ADRM1"/>
    <property type="match status" value="1"/>
</dbReference>
<dbReference type="PANTHER" id="PTHR12225">
    <property type="entry name" value="ADHESION REGULATING MOLECULE 1 110 KDA CELL MEMBRANE GLYCOPROTEIN"/>
    <property type="match status" value="1"/>
</dbReference>
<evidence type="ECO:0000313" key="5">
    <source>
        <dbReference type="Proteomes" id="UP000780801"/>
    </source>
</evidence>
<name>A0A9P6FMB7_9FUNG</name>
<dbReference type="InterPro" id="IPR038108">
    <property type="entry name" value="RPN13_DEUBAD_sf"/>
</dbReference>
<dbReference type="InterPro" id="IPR006773">
    <property type="entry name" value="Rpn13/ADRM1"/>
</dbReference>
<feature type="domain" description="DEUBAD" evidence="3">
    <location>
        <begin position="2"/>
        <end position="88"/>
    </location>
</feature>
<dbReference type="AlphaFoldDB" id="A0A9P6FMB7"/>
<evidence type="ECO:0000259" key="3">
    <source>
        <dbReference type="PROSITE" id="PS51916"/>
    </source>
</evidence>
<dbReference type="GO" id="GO:0061133">
    <property type="term" value="F:endopeptidase activator activity"/>
    <property type="evidence" value="ECO:0007669"/>
    <property type="project" value="TreeGrafter"/>
</dbReference>
<dbReference type="InterPro" id="IPR044867">
    <property type="entry name" value="DEUBAD_dom"/>
</dbReference>
<protein>
    <submittedName>
        <fullName evidence="4">Adhesion regulating molecule 1</fullName>
    </submittedName>
</protein>
<dbReference type="GO" id="GO:0008541">
    <property type="term" value="C:proteasome regulatory particle, lid subcomplex"/>
    <property type="evidence" value="ECO:0007669"/>
    <property type="project" value="TreeGrafter"/>
</dbReference>
<dbReference type="Gene3D" id="1.10.2020.20">
    <property type="match status" value="1"/>
</dbReference>
<gene>
    <name evidence="4" type="primary">ADRM1</name>
    <name evidence="4" type="ORF">BGW38_006308</name>
</gene>
<sequence length="88" mass="9498">MNNPPAPRLRLNQVLTPGAVTPLLSDPKLCEILYQHLPESLDKTPEEIQAVVRTPQFSQALVSLSEALESGQLGPLLRQFGLGPDAGN</sequence>
<dbReference type="PROSITE" id="PS51916">
    <property type="entry name" value="DEUBAD"/>
    <property type="match status" value="1"/>
</dbReference>
<proteinExistence type="predicted"/>
<dbReference type="InterPro" id="IPR032368">
    <property type="entry name" value="RPN13_DEUBAD"/>
</dbReference>
<keyword evidence="5" id="KW-1185">Reference proteome</keyword>
<dbReference type="GO" id="GO:0005737">
    <property type="term" value="C:cytoplasm"/>
    <property type="evidence" value="ECO:0007669"/>
    <property type="project" value="InterPro"/>
</dbReference>